<dbReference type="Proteomes" id="UP000054408">
    <property type="component" value="Unassembled WGS sequence"/>
</dbReference>
<name>A0A0L0D956_THETB</name>
<dbReference type="OMA" id="HFEHIDE"/>
<sequence>MVALLAAVAVGFVLPGQPATPKFEQYAGYIEVDPANQAEYFYWLMESQNDPANDPVVLWMTGGPGCSSELAALFENGPFRVKDDLTLEYNPGSWNTVANMIYIDQPTDVGFSTGVDKVTDEAQMATNMLAFFKGFFEKYPHLLDNPLYITGESFGGHYVPSLGAAILRQEASGNGIGLNLKAIEIGDGWVDPLLQYGSFAPYSLKYGLISSSEAKSLDAAYKRCAELIKIGATTLASVECNSIESRAIGSHNPYNRKLPCVVPGLCYNFTLQTDYMNLPAVQQALGVNKDWSVCVRSAITAKDSISSFADEVKYVLESGVPVWTLNGELDIICNYLGVQAWMDDLQWSGQSGYNAASYKPWSYKENGQTKVGGSYKAFGNFSYVSVEEAGHMVPQDSPYGALYVFKAFLSQPMFSG</sequence>
<keyword evidence="6" id="KW-0732">Signal</keyword>
<dbReference type="GO" id="GO:0006508">
    <property type="term" value="P:proteolysis"/>
    <property type="evidence" value="ECO:0007669"/>
    <property type="project" value="UniProtKB-KW"/>
</dbReference>
<evidence type="ECO:0000313" key="7">
    <source>
        <dbReference type="EMBL" id="KNC48879.1"/>
    </source>
</evidence>
<protein>
    <submittedName>
        <fullName evidence="7">Serine carboxypeptidase</fullName>
    </submittedName>
</protein>
<dbReference type="GO" id="GO:0004185">
    <property type="term" value="F:serine-type carboxypeptidase activity"/>
    <property type="evidence" value="ECO:0007669"/>
    <property type="project" value="InterPro"/>
</dbReference>
<keyword evidence="5" id="KW-0325">Glycoprotein</keyword>
<dbReference type="PANTHER" id="PTHR11802">
    <property type="entry name" value="SERINE PROTEASE FAMILY S10 SERINE CARBOXYPEPTIDASE"/>
    <property type="match status" value="1"/>
</dbReference>
<keyword evidence="4" id="KW-0378">Hydrolase</keyword>
<gene>
    <name evidence="7" type="ORF">AMSG_04624</name>
</gene>
<evidence type="ECO:0000256" key="2">
    <source>
        <dbReference type="ARBA" id="ARBA00022645"/>
    </source>
</evidence>
<dbReference type="SUPFAM" id="SSF53474">
    <property type="entry name" value="alpha/beta-Hydrolases"/>
    <property type="match status" value="1"/>
</dbReference>
<dbReference type="Pfam" id="PF00450">
    <property type="entry name" value="Peptidase_S10"/>
    <property type="match status" value="1"/>
</dbReference>
<comment type="similarity">
    <text evidence="1">Belongs to the peptidase S10 family.</text>
</comment>
<feature type="signal peptide" evidence="6">
    <location>
        <begin position="1"/>
        <end position="18"/>
    </location>
</feature>
<evidence type="ECO:0000313" key="8">
    <source>
        <dbReference type="Proteomes" id="UP000054408"/>
    </source>
</evidence>
<dbReference type="OrthoDB" id="443318at2759"/>
<proteinExistence type="inferred from homology"/>
<dbReference type="eggNOG" id="KOG1282">
    <property type="taxonomic scope" value="Eukaryota"/>
</dbReference>
<accession>A0A0L0D956</accession>
<dbReference type="AlphaFoldDB" id="A0A0L0D956"/>
<dbReference type="Gene3D" id="3.40.50.1820">
    <property type="entry name" value="alpha/beta hydrolase"/>
    <property type="match status" value="1"/>
</dbReference>
<organism evidence="7 8">
    <name type="scientific">Thecamonas trahens ATCC 50062</name>
    <dbReference type="NCBI Taxonomy" id="461836"/>
    <lineage>
        <taxon>Eukaryota</taxon>
        <taxon>Apusozoa</taxon>
        <taxon>Apusomonadida</taxon>
        <taxon>Apusomonadidae</taxon>
        <taxon>Thecamonas</taxon>
    </lineage>
</organism>
<evidence type="ECO:0000256" key="6">
    <source>
        <dbReference type="SAM" id="SignalP"/>
    </source>
</evidence>
<keyword evidence="3" id="KW-0645">Protease</keyword>
<evidence type="ECO:0000256" key="5">
    <source>
        <dbReference type="ARBA" id="ARBA00023180"/>
    </source>
</evidence>
<feature type="chain" id="PRO_5005536988" evidence="6">
    <location>
        <begin position="19"/>
        <end position="416"/>
    </location>
</feature>
<evidence type="ECO:0000256" key="1">
    <source>
        <dbReference type="ARBA" id="ARBA00009431"/>
    </source>
</evidence>
<dbReference type="GeneID" id="25564161"/>
<reference evidence="7 8" key="1">
    <citation type="submission" date="2010-05" db="EMBL/GenBank/DDBJ databases">
        <title>The Genome Sequence of Thecamonas trahens ATCC 50062.</title>
        <authorList>
            <consortium name="The Broad Institute Genome Sequencing Platform"/>
            <person name="Russ C."/>
            <person name="Cuomo C."/>
            <person name="Shea T."/>
            <person name="Young S.K."/>
            <person name="Zeng Q."/>
            <person name="Koehrsen M."/>
            <person name="Haas B."/>
            <person name="Borodovsky M."/>
            <person name="Guigo R."/>
            <person name="Alvarado L."/>
            <person name="Berlin A."/>
            <person name="Bochicchio J."/>
            <person name="Borenstein D."/>
            <person name="Chapman S."/>
            <person name="Chen Z."/>
            <person name="Freedman E."/>
            <person name="Gellesch M."/>
            <person name="Goldberg J."/>
            <person name="Griggs A."/>
            <person name="Gujja S."/>
            <person name="Heilman E."/>
            <person name="Heiman D."/>
            <person name="Hepburn T."/>
            <person name="Howarth C."/>
            <person name="Jen D."/>
            <person name="Larson L."/>
            <person name="Mehta T."/>
            <person name="Park D."/>
            <person name="Pearson M."/>
            <person name="Roberts A."/>
            <person name="Saif S."/>
            <person name="Shenoy N."/>
            <person name="Sisk P."/>
            <person name="Stolte C."/>
            <person name="Sykes S."/>
            <person name="Thomson T."/>
            <person name="Walk T."/>
            <person name="White J."/>
            <person name="Yandava C."/>
            <person name="Burger G."/>
            <person name="Gray M.W."/>
            <person name="Holland P.W.H."/>
            <person name="King N."/>
            <person name="Lang F.B.F."/>
            <person name="Roger A.J."/>
            <person name="Ruiz-Trillo I."/>
            <person name="Lander E."/>
            <person name="Nusbaum C."/>
        </authorList>
    </citation>
    <scope>NUCLEOTIDE SEQUENCE [LARGE SCALE GENOMIC DNA]</scope>
    <source>
        <strain evidence="7 8">ATCC 50062</strain>
    </source>
</reference>
<dbReference type="STRING" id="461836.A0A0L0D956"/>
<evidence type="ECO:0000256" key="3">
    <source>
        <dbReference type="ARBA" id="ARBA00022670"/>
    </source>
</evidence>
<dbReference type="EMBL" id="GL349452">
    <property type="protein sequence ID" value="KNC48879.1"/>
    <property type="molecule type" value="Genomic_DNA"/>
</dbReference>
<evidence type="ECO:0000256" key="4">
    <source>
        <dbReference type="ARBA" id="ARBA00022801"/>
    </source>
</evidence>
<dbReference type="InterPro" id="IPR029058">
    <property type="entry name" value="AB_hydrolase_fold"/>
</dbReference>
<dbReference type="PANTHER" id="PTHR11802:SF113">
    <property type="entry name" value="SERINE CARBOXYPEPTIDASE CTSA-4.1"/>
    <property type="match status" value="1"/>
</dbReference>
<keyword evidence="8" id="KW-1185">Reference proteome</keyword>
<keyword evidence="2 7" id="KW-0121">Carboxypeptidase</keyword>
<dbReference type="PRINTS" id="PR00724">
    <property type="entry name" value="CRBOXYPTASEC"/>
</dbReference>
<dbReference type="InterPro" id="IPR001563">
    <property type="entry name" value="Peptidase_S10"/>
</dbReference>
<dbReference type="RefSeq" id="XP_013758299.1">
    <property type="nucleotide sequence ID" value="XM_013902845.1"/>
</dbReference>